<dbReference type="SUPFAM" id="SSF47769">
    <property type="entry name" value="SAM/Pointed domain"/>
    <property type="match status" value="1"/>
</dbReference>
<feature type="compositionally biased region" description="Polar residues" evidence="12">
    <location>
        <begin position="201"/>
        <end position="212"/>
    </location>
</feature>
<evidence type="ECO:0000256" key="9">
    <source>
        <dbReference type="ARBA" id="ARBA00022853"/>
    </source>
</evidence>
<evidence type="ECO:0000313" key="16">
    <source>
        <dbReference type="Proteomes" id="UP001152799"/>
    </source>
</evidence>
<accession>A0A9N9MIA1</accession>
<dbReference type="Pfam" id="PF21524">
    <property type="entry name" value="SAMD1_WH"/>
    <property type="match status" value="1"/>
</dbReference>
<keyword evidence="6 11" id="KW-0863">Zinc-finger</keyword>
<dbReference type="GO" id="GO:0045892">
    <property type="term" value="P:negative regulation of DNA-templated transcription"/>
    <property type="evidence" value="ECO:0007669"/>
    <property type="project" value="TreeGrafter"/>
</dbReference>
<keyword evidence="8" id="KW-0832">Ubl conjugation</keyword>
<evidence type="ECO:0000256" key="10">
    <source>
        <dbReference type="ARBA" id="ARBA00023242"/>
    </source>
</evidence>
<feature type="domain" description="PHD-type" evidence="13">
    <location>
        <begin position="324"/>
        <end position="378"/>
    </location>
</feature>
<feature type="compositionally biased region" description="Basic and acidic residues" evidence="12">
    <location>
        <begin position="186"/>
        <end position="200"/>
    </location>
</feature>
<protein>
    <submittedName>
        <fullName evidence="15">Uncharacterized protein</fullName>
    </submittedName>
</protein>
<dbReference type="InterPro" id="IPR019787">
    <property type="entry name" value="Znf_PHD-finger"/>
</dbReference>
<feature type="region of interest" description="Disordered" evidence="12">
    <location>
        <begin position="260"/>
        <end position="308"/>
    </location>
</feature>
<organism evidence="15 16">
    <name type="scientific">Ceutorhynchus assimilis</name>
    <name type="common">cabbage seed weevil</name>
    <dbReference type="NCBI Taxonomy" id="467358"/>
    <lineage>
        <taxon>Eukaryota</taxon>
        <taxon>Metazoa</taxon>
        <taxon>Ecdysozoa</taxon>
        <taxon>Arthropoda</taxon>
        <taxon>Hexapoda</taxon>
        <taxon>Insecta</taxon>
        <taxon>Pterygota</taxon>
        <taxon>Neoptera</taxon>
        <taxon>Endopterygota</taxon>
        <taxon>Coleoptera</taxon>
        <taxon>Polyphaga</taxon>
        <taxon>Cucujiformia</taxon>
        <taxon>Curculionidae</taxon>
        <taxon>Ceutorhynchinae</taxon>
        <taxon>Ceutorhynchus</taxon>
    </lineage>
</organism>
<reference evidence="15" key="1">
    <citation type="submission" date="2022-01" db="EMBL/GenBank/DDBJ databases">
        <authorList>
            <person name="King R."/>
        </authorList>
    </citation>
    <scope>NUCLEOTIDE SEQUENCE</scope>
</reference>
<dbReference type="InterPro" id="IPR011011">
    <property type="entry name" value="Znf_FYVE_PHD"/>
</dbReference>
<dbReference type="InterPro" id="IPR048589">
    <property type="entry name" value="SAMD1-like_WH"/>
</dbReference>
<dbReference type="GO" id="GO:0008270">
    <property type="term" value="F:zinc ion binding"/>
    <property type="evidence" value="ECO:0007669"/>
    <property type="project" value="UniProtKB-KW"/>
</dbReference>
<evidence type="ECO:0000256" key="6">
    <source>
        <dbReference type="ARBA" id="ARBA00022771"/>
    </source>
</evidence>
<feature type="compositionally biased region" description="Low complexity" evidence="12">
    <location>
        <begin position="537"/>
        <end position="550"/>
    </location>
</feature>
<evidence type="ECO:0000256" key="7">
    <source>
        <dbReference type="ARBA" id="ARBA00022833"/>
    </source>
</evidence>
<evidence type="ECO:0000259" key="13">
    <source>
        <dbReference type="PROSITE" id="PS50016"/>
    </source>
</evidence>
<feature type="region of interest" description="Disordered" evidence="12">
    <location>
        <begin position="183"/>
        <end position="226"/>
    </location>
</feature>
<dbReference type="PROSITE" id="PS50016">
    <property type="entry name" value="ZF_PHD_2"/>
    <property type="match status" value="2"/>
</dbReference>
<evidence type="ECO:0000313" key="15">
    <source>
        <dbReference type="EMBL" id="CAG9764822.1"/>
    </source>
</evidence>
<dbReference type="GO" id="GO:0005634">
    <property type="term" value="C:nucleus"/>
    <property type="evidence" value="ECO:0007669"/>
    <property type="project" value="UniProtKB-SubCell"/>
</dbReference>
<feature type="region of interest" description="Disordered" evidence="12">
    <location>
        <begin position="451"/>
        <end position="579"/>
    </location>
</feature>
<dbReference type="InterPro" id="IPR001660">
    <property type="entry name" value="SAM"/>
</dbReference>
<evidence type="ECO:0000259" key="14">
    <source>
        <dbReference type="PROSITE" id="PS52014"/>
    </source>
</evidence>
<dbReference type="Proteomes" id="UP001152799">
    <property type="component" value="Chromosome 2"/>
</dbReference>
<evidence type="ECO:0000256" key="5">
    <source>
        <dbReference type="ARBA" id="ARBA00022723"/>
    </source>
</evidence>
<dbReference type="SMART" id="SM00454">
    <property type="entry name" value="SAM"/>
    <property type="match status" value="1"/>
</dbReference>
<feature type="domain" description="SAMD1-like winged helix (WH)" evidence="14">
    <location>
        <begin position="1"/>
        <end position="76"/>
    </location>
</feature>
<keyword evidence="3" id="KW-1017">Isopeptide bond</keyword>
<dbReference type="EMBL" id="OU892278">
    <property type="protein sequence ID" value="CAG9764822.1"/>
    <property type="molecule type" value="Genomic_DNA"/>
</dbReference>
<evidence type="ECO:0000256" key="8">
    <source>
        <dbReference type="ARBA" id="ARBA00022843"/>
    </source>
</evidence>
<dbReference type="GO" id="GO:0006325">
    <property type="term" value="P:chromatin organization"/>
    <property type="evidence" value="ECO:0007669"/>
    <property type="project" value="UniProtKB-KW"/>
</dbReference>
<keyword evidence="4" id="KW-0597">Phosphoprotein</keyword>
<dbReference type="SUPFAM" id="SSF57903">
    <property type="entry name" value="FYVE/PHD zinc finger"/>
    <property type="match status" value="2"/>
</dbReference>
<name>A0A9N9MIA1_9CUCU</name>
<dbReference type="InterPro" id="IPR013761">
    <property type="entry name" value="SAM/pointed_sf"/>
</dbReference>
<keyword evidence="16" id="KW-1185">Reference proteome</keyword>
<evidence type="ECO:0000256" key="2">
    <source>
        <dbReference type="ARBA" id="ARBA00022491"/>
    </source>
</evidence>
<dbReference type="AlphaFoldDB" id="A0A9N9MIA1"/>
<keyword evidence="10" id="KW-0539">Nucleus</keyword>
<evidence type="ECO:0000256" key="11">
    <source>
        <dbReference type="PROSITE-ProRule" id="PRU00146"/>
    </source>
</evidence>
<feature type="compositionally biased region" description="Polar residues" evidence="12">
    <location>
        <begin position="490"/>
        <end position="514"/>
    </location>
</feature>
<dbReference type="Gene3D" id="3.30.40.10">
    <property type="entry name" value="Zinc/RING finger domain, C3HC4 (zinc finger)"/>
    <property type="match status" value="2"/>
</dbReference>
<keyword evidence="7" id="KW-0862">Zinc</keyword>
<dbReference type="GO" id="GO:0003682">
    <property type="term" value="F:chromatin binding"/>
    <property type="evidence" value="ECO:0007669"/>
    <property type="project" value="TreeGrafter"/>
</dbReference>
<dbReference type="GO" id="GO:0042393">
    <property type="term" value="F:histone binding"/>
    <property type="evidence" value="ECO:0007669"/>
    <property type="project" value="TreeGrafter"/>
</dbReference>
<dbReference type="Pfam" id="PF00628">
    <property type="entry name" value="PHD"/>
    <property type="match status" value="2"/>
</dbReference>
<dbReference type="GO" id="GO:0003677">
    <property type="term" value="F:DNA binding"/>
    <property type="evidence" value="ECO:0007669"/>
    <property type="project" value="InterPro"/>
</dbReference>
<dbReference type="SMART" id="SM00249">
    <property type="entry name" value="PHD"/>
    <property type="match status" value="2"/>
</dbReference>
<evidence type="ECO:0000256" key="4">
    <source>
        <dbReference type="ARBA" id="ARBA00022553"/>
    </source>
</evidence>
<sequence>MDEQSFIKRKRILEAIDTLRERKNRPDTKRIINYLVRHHNVPPSETRSDLEWCVSNKSVLCVEYKGAVSYRNARKKNHHKSRIGMQRKSKVSKNFMELLTNIFAELAMEEPHYLEVGVPATEIIQFILAKDSVRYSKRKITMLLEVQVRRRDLIKLENGNFMLGPCSENKHKEIKNKKTAVIMSSTRKESQPDSTSEQKPKQPKTSTQSNLKLPSKGRGRPRKVPVQEQATLDIAENMDSDMKGGIQKLGRRLKIAKKVYDPSDTYAPKTDSQPKKRQNQKFNSPNTILNKPIHPSKSLKKSHKNDEDWRPSSYYSAEFSRDEAGVCSVCHNANEKSGTMVTCIECSNKAHHKCLNGDDMMLKMSPDNTWQCTNCKTCVVCFQTSNAGNLIVCSVCTDGYHATCLQPNITDNNQKWLCANCQDNEEMKPDEIQFHIGEAISYNIIDADSDELPRRGKYSQPKNSESGIPKKNYSKSSIKLENSDDEFSDSKSQTPESSSNYETPSQSPVASSSGIRRKKYLDSSKNEENDVEEDSSDSSSRESPVASVSSTQEKSDSNSQKREKYCGIDSENLDSSVPDASHWTPDEVYEYFAKIISEDEAKIFREEGIDGRSLLGLRRSDVLNNLKLELGPALEVFRHITKLQVRRDDRSLYWL</sequence>
<dbReference type="PANTHER" id="PTHR12247">
    <property type="entry name" value="POLYCOMB GROUP PROTEIN"/>
    <property type="match status" value="1"/>
</dbReference>
<evidence type="ECO:0000256" key="12">
    <source>
        <dbReference type="SAM" id="MobiDB-lite"/>
    </source>
</evidence>
<feature type="compositionally biased region" description="Basic and acidic residues" evidence="12">
    <location>
        <begin position="553"/>
        <end position="566"/>
    </location>
</feature>
<feature type="domain" description="PHD-type" evidence="13">
    <location>
        <begin position="375"/>
        <end position="424"/>
    </location>
</feature>
<evidence type="ECO:0000256" key="3">
    <source>
        <dbReference type="ARBA" id="ARBA00022499"/>
    </source>
</evidence>
<gene>
    <name evidence="15" type="ORF">CEUTPL_LOCUS5448</name>
</gene>
<comment type="subcellular location">
    <subcellularLocation>
        <location evidence="1">Nucleus</location>
    </subcellularLocation>
</comment>
<dbReference type="OrthoDB" id="10004495at2759"/>
<keyword evidence="9" id="KW-0156">Chromatin regulator</keyword>
<proteinExistence type="predicted"/>
<evidence type="ECO:0000256" key="1">
    <source>
        <dbReference type="ARBA" id="ARBA00004123"/>
    </source>
</evidence>
<keyword evidence="5" id="KW-0479">Metal-binding</keyword>
<dbReference type="PROSITE" id="PS52014">
    <property type="entry name" value="SAMD1_WH"/>
    <property type="match status" value="1"/>
</dbReference>
<keyword evidence="2" id="KW-0678">Repressor</keyword>
<dbReference type="InterPro" id="IPR050548">
    <property type="entry name" value="PcG_chromatin_remod_factors"/>
</dbReference>
<dbReference type="PANTHER" id="PTHR12247:SF139">
    <property type="entry name" value="ATHERIN-RELATED"/>
    <property type="match status" value="1"/>
</dbReference>
<dbReference type="InterPro" id="IPR001965">
    <property type="entry name" value="Znf_PHD"/>
</dbReference>
<dbReference type="InterPro" id="IPR013083">
    <property type="entry name" value="Znf_RING/FYVE/PHD"/>
</dbReference>
<dbReference type="Gene3D" id="1.10.150.50">
    <property type="entry name" value="Transcription Factor, Ets-1"/>
    <property type="match status" value="1"/>
</dbReference>
<feature type="compositionally biased region" description="Polar residues" evidence="12">
    <location>
        <begin position="280"/>
        <end position="289"/>
    </location>
</feature>